<dbReference type="Proteomes" id="UP001159405">
    <property type="component" value="Unassembled WGS sequence"/>
</dbReference>
<gene>
    <name evidence="1" type="ORF">PLOB_00026934</name>
</gene>
<proteinExistence type="predicted"/>
<name>A0ABN8RV11_9CNID</name>
<protein>
    <submittedName>
        <fullName evidence="1">Uncharacterized protein</fullName>
    </submittedName>
</protein>
<reference evidence="1 2" key="1">
    <citation type="submission" date="2022-05" db="EMBL/GenBank/DDBJ databases">
        <authorList>
            <consortium name="Genoscope - CEA"/>
            <person name="William W."/>
        </authorList>
    </citation>
    <scope>NUCLEOTIDE SEQUENCE [LARGE SCALE GENOMIC DNA]</scope>
</reference>
<evidence type="ECO:0000313" key="2">
    <source>
        <dbReference type="Proteomes" id="UP001159405"/>
    </source>
</evidence>
<comment type="caution">
    <text evidence="1">The sequence shown here is derived from an EMBL/GenBank/DDBJ whole genome shotgun (WGS) entry which is preliminary data.</text>
</comment>
<sequence length="139" mass="15728">MADVCSLSKKGFLDCGSSRGRSETVFLYECRDDLTAHLKNCFLSRADLKEYEVILQRAGLEHLSHEQVKKLRVCPRHRYGLGKYWRPSKLCQYPGHKGTPTSVKSREVINPTIAKEVFQLFGISVPIGSPICSPCRKKT</sequence>
<accession>A0ABN8RV11</accession>
<evidence type="ECO:0000313" key="1">
    <source>
        <dbReference type="EMBL" id="CAH3182395.1"/>
    </source>
</evidence>
<keyword evidence="2" id="KW-1185">Reference proteome</keyword>
<dbReference type="EMBL" id="CALNXK010000322">
    <property type="protein sequence ID" value="CAH3182395.1"/>
    <property type="molecule type" value="Genomic_DNA"/>
</dbReference>
<organism evidence="1 2">
    <name type="scientific">Porites lobata</name>
    <dbReference type="NCBI Taxonomy" id="104759"/>
    <lineage>
        <taxon>Eukaryota</taxon>
        <taxon>Metazoa</taxon>
        <taxon>Cnidaria</taxon>
        <taxon>Anthozoa</taxon>
        <taxon>Hexacorallia</taxon>
        <taxon>Scleractinia</taxon>
        <taxon>Fungiina</taxon>
        <taxon>Poritidae</taxon>
        <taxon>Porites</taxon>
    </lineage>
</organism>